<dbReference type="Gene3D" id="2.60.120.380">
    <property type="match status" value="2"/>
</dbReference>
<dbReference type="RefSeq" id="WP_090616220.1">
    <property type="nucleotide sequence ID" value="NZ_CP067124.1"/>
</dbReference>
<accession>A0A1H8M5C1</accession>
<sequence length="420" mass="43489">MILRNPSRLTCLAAAALTGLGAPALAQDAEQPLCGGVQAAFIGADGASSDVSDADDPLLTSLRAAEGNDALIAFRVGADSESLRIEAQSGGDPALELLTADGDLIAENDDTPESLNSRIETNLGRGNYCVRLISVGGGDIAATVQIGRQDQPRLLNETGRTGQINACDAQTATVPFGGEALDAALADGAVSIGQPGTDTGYYRFALSAAAPVTFRAASPTLDPHVRLFDQGGNLIAENDDADGTDSRLDFPSTLAPGSYCLGVAALSPAEGEITVSAETLDRDAFLQAAYRRGEIPPPADSGYPVQELDLIGTRDMVVLQDGSAQWFRFSVEAPSVVIVDAYGALVGGDPKLVLFGAGGQVVAENDDYEGGLDAKLGPVLLEPGSYRMALTDVGRQNQTGAPMRPVGLVFDLFQRVPKPE</sequence>
<feature type="chain" id="PRO_5011674797" description="Pre-peptidase C-terminal domain-containing protein" evidence="1">
    <location>
        <begin position="27"/>
        <end position="420"/>
    </location>
</feature>
<dbReference type="Proteomes" id="UP000199054">
    <property type="component" value="Unassembled WGS sequence"/>
</dbReference>
<protein>
    <recommendedName>
        <fullName evidence="4">Pre-peptidase C-terminal domain-containing protein</fullName>
    </recommendedName>
</protein>
<dbReference type="STRING" id="34002.SAMN04489859_103630"/>
<reference evidence="2 3" key="1">
    <citation type="submission" date="2016-10" db="EMBL/GenBank/DDBJ databases">
        <authorList>
            <person name="de Groot N.N."/>
        </authorList>
    </citation>
    <scope>NUCLEOTIDE SEQUENCE [LARGE SCALE GENOMIC DNA]</scope>
    <source>
        <strain evidence="2 3">DSM 8512</strain>
    </source>
</reference>
<keyword evidence="3" id="KW-1185">Reference proteome</keyword>
<organism evidence="2 3">
    <name type="scientific">Paracoccus alcaliphilus</name>
    <dbReference type="NCBI Taxonomy" id="34002"/>
    <lineage>
        <taxon>Bacteria</taxon>
        <taxon>Pseudomonadati</taxon>
        <taxon>Pseudomonadota</taxon>
        <taxon>Alphaproteobacteria</taxon>
        <taxon>Rhodobacterales</taxon>
        <taxon>Paracoccaceae</taxon>
        <taxon>Paracoccus</taxon>
    </lineage>
</organism>
<evidence type="ECO:0000313" key="2">
    <source>
        <dbReference type="EMBL" id="SEO12554.1"/>
    </source>
</evidence>
<gene>
    <name evidence="2" type="ORF">SAMN04489859_103630</name>
</gene>
<dbReference type="OrthoDB" id="7848279at2"/>
<feature type="signal peptide" evidence="1">
    <location>
        <begin position="1"/>
        <end position="26"/>
    </location>
</feature>
<dbReference type="AlphaFoldDB" id="A0A1H8M5C1"/>
<proteinExistence type="predicted"/>
<dbReference type="EMBL" id="FODE01000036">
    <property type="protein sequence ID" value="SEO12554.1"/>
    <property type="molecule type" value="Genomic_DNA"/>
</dbReference>
<keyword evidence="1" id="KW-0732">Signal</keyword>
<name>A0A1H8M5C1_9RHOB</name>
<evidence type="ECO:0008006" key="4">
    <source>
        <dbReference type="Google" id="ProtNLM"/>
    </source>
</evidence>
<evidence type="ECO:0000256" key="1">
    <source>
        <dbReference type="SAM" id="SignalP"/>
    </source>
</evidence>
<evidence type="ECO:0000313" key="3">
    <source>
        <dbReference type="Proteomes" id="UP000199054"/>
    </source>
</evidence>